<keyword evidence="1" id="KW-0805">Transcription regulation</keyword>
<dbReference type="PANTHER" id="PTHR30136">
    <property type="entry name" value="HELIX-TURN-HELIX TRANSCRIPTIONAL REGULATOR, ICLR FAMILY"/>
    <property type="match status" value="1"/>
</dbReference>
<name>A0A2U1JVP4_9BACI</name>
<feature type="domain" description="HTH iclR-type" evidence="4">
    <location>
        <begin position="6"/>
        <end position="68"/>
    </location>
</feature>
<comment type="caution">
    <text evidence="6">The sequence shown here is derived from an EMBL/GenBank/DDBJ whole genome shotgun (WGS) entry which is preliminary data.</text>
</comment>
<dbReference type="PROSITE" id="PS51078">
    <property type="entry name" value="ICLR_ED"/>
    <property type="match status" value="1"/>
</dbReference>
<proteinExistence type="predicted"/>
<evidence type="ECO:0000256" key="3">
    <source>
        <dbReference type="ARBA" id="ARBA00023163"/>
    </source>
</evidence>
<dbReference type="Proteomes" id="UP000245998">
    <property type="component" value="Unassembled WGS sequence"/>
</dbReference>
<evidence type="ECO:0000259" key="5">
    <source>
        <dbReference type="PROSITE" id="PS51078"/>
    </source>
</evidence>
<dbReference type="SUPFAM" id="SSF55781">
    <property type="entry name" value="GAF domain-like"/>
    <property type="match status" value="1"/>
</dbReference>
<dbReference type="GO" id="GO:0045892">
    <property type="term" value="P:negative regulation of DNA-templated transcription"/>
    <property type="evidence" value="ECO:0007669"/>
    <property type="project" value="TreeGrafter"/>
</dbReference>
<dbReference type="PROSITE" id="PS51077">
    <property type="entry name" value="HTH_ICLR"/>
    <property type="match status" value="1"/>
</dbReference>
<dbReference type="InterPro" id="IPR005471">
    <property type="entry name" value="Tscrpt_reg_IclR_N"/>
</dbReference>
<dbReference type="SUPFAM" id="SSF46785">
    <property type="entry name" value="Winged helix' DNA-binding domain"/>
    <property type="match status" value="1"/>
</dbReference>
<keyword evidence="7" id="KW-1185">Reference proteome</keyword>
<dbReference type="EMBL" id="QCZG01000031">
    <property type="protein sequence ID" value="PWA09212.1"/>
    <property type="molecule type" value="Genomic_DNA"/>
</dbReference>
<dbReference type="InterPro" id="IPR036388">
    <property type="entry name" value="WH-like_DNA-bd_sf"/>
</dbReference>
<protein>
    <submittedName>
        <fullName evidence="6">IclR family transcriptional regulator</fullName>
    </submittedName>
</protein>
<keyword evidence="2" id="KW-0238">DNA-binding</keyword>
<gene>
    <name evidence="6" type="ORF">DCC39_13595</name>
</gene>
<sequence length="241" mass="26919">MDTKISTTVQRAIKILNYLRDTSGPRGIKEISESLNLSPPVTHRLLTTLKMDGLVIQDLTSKKYSLGTVFIDYANKLICDIPIIIDSQLIKLRDATQETVGFYMLSGLTRVCVIEHESQQEISRKTKIGNRIPLHLGASGRVILAFLDKDLQEKVLSLLPDDEQKLLIQKLEVISETKYSINEEELTKNVAALAAPVFGGKGKIIGAISISGPFFRWNKKAMERHIPLLLETTEAISKSLY</sequence>
<dbReference type="AlphaFoldDB" id="A0A2U1JVP4"/>
<dbReference type="InterPro" id="IPR036390">
    <property type="entry name" value="WH_DNA-bd_sf"/>
</dbReference>
<dbReference type="InterPro" id="IPR029016">
    <property type="entry name" value="GAF-like_dom_sf"/>
</dbReference>
<evidence type="ECO:0000259" key="4">
    <source>
        <dbReference type="PROSITE" id="PS51077"/>
    </source>
</evidence>
<dbReference type="SMART" id="SM00346">
    <property type="entry name" value="HTH_ICLR"/>
    <property type="match status" value="1"/>
</dbReference>
<keyword evidence="3" id="KW-0804">Transcription</keyword>
<dbReference type="InterPro" id="IPR050707">
    <property type="entry name" value="HTH_MetabolicPath_Reg"/>
</dbReference>
<dbReference type="GO" id="GO:0003677">
    <property type="term" value="F:DNA binding"/>
    <property type="evidence" value="ECO:0007669"/>
    <property type="project" value="UniProtKB-KW"/>
</dbReference>
<dbReference type="GO" id="GO:0003700">
    <property type="term" value="F:DNA-binding transcription factor activity"/>
    <property type="evidence" value="ECO:0007669"/>
    <property type="project" value="TreeGrafter"/>
</dbReference>
<dbReference type="Pfam" id="PF01614">
    <property type="entry name" value="IclR_C"/>
    <property type="match status" value="1"/>
</dbReference>
<evidence type="ECO:0000256" key="2">
    <source>
        <dbReference type="ARBA" id="ARBA00023125"/>
    </source>
</evidence>
<dbReference type="OrthoDB" id="9791752at2"/>
<feature type="domain" description="IclR-ED" evidence="5">
    <location>
        <begin position="62"/>
        <end position="241"/>
    </location>
</feature>
<dbReference type="Pfam" id="PF09339">
    <property type="entry name" value="HTH_IclR"/>
    <property type="match status" value="1"/>
</dbReference>
<evidence type="ECO:0000256" key="1">
    <source>
        <dbReference type="ARBA" id="ARBA00023015"/>
    </source>
</evidence>
<organism evidence="6 7">
    <name type="scientific">Pueribacillus theae</name>
    <dbReference type="NCBI Taxonomy" id="2171751"/>
    <lineage>
        <taxon>Bacteria</taxon>
        <taxon>Bacillati</taxon>
        <taxon>Bacillota</taxon>
        <taxon>Bacilli</taxon>
        <taxon>Bacillales</taxon>
        <taxon>Bacillaceae</taxon>
        <taxon>Pueribacillus</taxon>
    </lineage>
</organism>
<accession>A0A2U1JVP4</accession>
<dbReference type="PANTHER" id="PTHR30136:SF24">
    <property type="entry name" value="HTH-TYPE TRANSCRIPTIONAL REPRESSOR ALLR"/>
    <property type="match status" value="1"/>
</dbReference>
<dbReference type="Gene3D" id="3.30.450.40">
    <property type="match status" value="1"/>
</dbReference>
<dbReference type="Gene3D" id="1.10.10.10">
    <property type="entry name" value="Winged helix-like DNA-binding domain superfamily/Winged helix DNA-binding domain"/>
    <property type="match status" value="1"/>
</dbReference>
<dbReference type="InterPro" id="IPR014757">
    <property type="entry name" value="Tscrpt_reg_IclR_C"/>
</dbReference>
<reference evidence="6 7" key="1">
    <citation type="submission" date="2018-04" db="EMBL/GenBank/DDBJ databases">
        <title>Camelliibacillus theae gen. nov., sp. nov., isolated from Pu'er tea.</title>
        <authorList>
            <person name="Niu L."/>
        </authorList>
    </citation>
    <scope>NUCLEOTIDE SEQUENCE [LARGE SCALE GENOMIC DNA]</scope>
    <source>
        <strain evidence="6 7">T8</strain>
    </source>
</reference>
<evidence type="ECO:0000313" key="7">
    <source>
        <dbReference type="Proteomes" id="UP000245998"/>
    </source>
</evidence>
<dbReference type="RefSeq" id="WP_116555444.1">
    <property type="nucleotide sequence ID" value="NZ_QCZG01000031.1"/>
</dbReference>
<evidence type="ECO:0000313" key="6">
    <source>
        <dbReference type="EMBL" id="PWA09212.1"/>
    </source>
</evidence>